<protein>
    <recommendedName>
        <fullName evidence="2">Magnesium transporter MgtE</fullName>
    </recommendedName>
</protein>
<comment type="subunit">
    <text evidence="2">Homodimer.</text>
</comment>
<feature type="region of interest" description="Disordered" evidence="3">
    <location>
        <begin position="1"/>
        <end position="49"/>
    </location>
</feature>
<evidence type="ECO:0000256" key="3">
    <source>
        <dbReference type="SAM" id="MobiDB-lite"/>
    </source>
</evidence>
<dbReference type="InterPro" id="IPR006668">
    <property type="entry name" value="Mg_transptr_MgtE_intracell_dom"/>
</dbReference>
<dbReference type="NCBIfam" id="TIGR00400">
    <property type="entry name" value="mgtE"/>
    <property type="match status" value="1"/>
</dbReference>
<feature type="compositionally biased region" description="Gly residues" evidence="3">
    <location>
        <begin position="21"/>
        <end position="30"/>
    </location>
</feature>
<evidence type="ECO:0000313" key="5">
    <source>
        <dbReference type="EMBL" id="MBW3098522.1"/>
    </source>
</evidence>
<dbReference type="PROSITE" id="PS51371">
    <property type="entry name" value="CBS"/>
    <property type="match status" value="1"/>
</dbReference>
<feature type="domain" description="CBS" evidence="4">
    <location>
        <begin position="257"/>
        <end position="313"/>
    </location>
</feature>
<dbReference type="CDD" id="cd04606">
    <property type="entry name" value="CBS_pair_Mg_transporter"/>
    <property type="match status" value="1"/>
</dbReference>
<dbReference type="RefSeq" id="WP_219202598.1">
    <property type="nucleotide sequence ID" value="NZ_JAHWQX010000003.1"/>
</dbReference>
<keyword evidence="2" id="KW-0472">Membrane</keyword>
<accession>A0ABS6WRC6</accession>
<feature type="transmembrane region" description="Helical" evidence="2">
    <location>
        <begin position="477"/>
        <end position="500"/>
    </location>
</feature>
<feature type="transmembrane region" description="Helical" evidence="2">
    <location>
        <begin position="338"/>
        <end position="358"/>
    </location>
</feature>
<dbReference type="PANTHER" id="PTHR43773:SF1">
    <property type="entry name" value="MAGNESIUM TRANSPORTER MGTE"/>
    <property type="match status" value="1"/>
</dbReference>
<feature type="transmembrane region" description="Helical" evidence="2">
    <location>
        <begin position="370"/>
        <end position="391"/>
    </location>
</feature>
<name>A0ABS6WRC6_9HYPH</name>
<proteinExistence type="inferred from homology"/>
<dbReference type="EMBL" id="JAHWQX010000003">
    <property type="protein sequence ID" value="MBW3098522.1"/>
    <property type="molecule type" value="Genomic_DNA"/>
</dbReference>
<keyword evidence="2" id="KW-0812">Transmembrane</keyword>
<comment type="function">
    <text evidence="2">Acts as a magnesium transporter.</text>
</comment>
<dbReference type="InterPro" id="IPR000644">
    <property type="entry name" value="CBS_dom"/>
</dbReference>
<comment type="subcellular location">
    <subcellularLocation>
        <location evidence="2">Cell membrane</location>
        <topology evidence="2">Multi-pass membrane protein</topology>
    </subcellularLocation>
</comment>
<dbReference type="InterPro" id="IPR006667">
    <property type="entry name" value="SLC41_membr_dom"/>
</dbReference>
<evidence type="ECO:0000256" key="2">
    <source>
        <dbReference type="RuleBase" id="RU362011"/>
    </source>
</evidence>
<organism evidence="5 6">
    <name type="scientific">Pseudohoeflea coraliihabitans</name>
    <dbReference type="NCBI Taxonomy" id="2860393"/>
    <lineage>
        <taxon>Bacteria</taxon>
        <taxon>Pseudomonadati</taxon>
        <taxon>Pseudomonadota</taxon>
        <taxon>Alphaproteobacteria</taxon>
        <taxon>Hyphomicrobiales</taxon>
        <taxon>Rhizobiaceae</taxon>
        <taxon>Pseudohoeflea</taxon>
    </lineage>
</organism>
<keyword evidence="2" id="KW-1133">Transmembrane helix</keyword>
<sequence>MSDNFERRDEREPGHEPPGGPGRGPAGGPDGGREGARDAETSAAEAAGRNDIYSDDGSIRQDFLTAVGAAIADRDVLFLRSEVGALHVSELGDLLEAINTAQRQELVRLLGDDFDFAALTEVDEAIRLEIADAMPNAKIAEALGELESDDAVYILEDLEEEDQLEILAQLPFTERIRLRRALDYPEDTAGRRMQTEFVAVPPFWTVGQTIDYMRDEEELPGSFAQIFVVDPTFKLVGSVNLDRILRTKRMVRIEEIMDDPRSPITAEMDQEEAAQIFEQYDLLSAAVVDDNKRLVGVLTIDDVVDVINEEAEEDIKRLGGVGDEELSDRVITTVRSRFTWLLINLATAILASAVIALFDATISEMVALAVLMPIVASMGGNAGTQTMTVTVRALATRDIDIYNAGRVIRREAAVGLINGVLFAVIIGVVAALWFSNPGLGGIIAAAMVINMLAAALAGILLPLLLDKIGADPAIASAVFVTTVTDVVGFFAFLGLAGWWLSSLA</sequence>
<feature type="compositionally biased region" description="Basic and acidic residues" evidence="3">
    <location>
        <begin position="31"/>
        <end position="40"/>
    </location>
</feature>
<evidence type="ECO:0000259" key="4">
    <source>
        <dbReference type="PROSITE" id="PS51371"/>
    </source>
</evidence>
<dbReference type="SMART" id="SM00924">
    <property type="entry name" value="MgtE_N"/>
    <property type="match status" value="1"/>
</dbReference>
<keyword evidence="2" id="KW-1003">Cell membrane</keyword>
<dbReference type="Pfam" id="PF01769">
    <property type="entry name" value="MgtE"/>
    <property type="match status" value="1"/>
</dbReference>
<dbReference type="Pfam" id="PF00571">
    <property type="entry name" value="CBS"/>
    <property type="match status" value="2"/>
</dbReference>
<keyword evidence="2" id="KW-0479">Metal-binding</keyword>
<keyword evidence="1" id="KW-0129">CBS domain</keyword>
<comment type="similarity">
    <text evidence="2">Belongs to the SLC41A transporter family.</text>
</comment>
<keyword evidence="2" id="KW-0813">Transport</keyword>
<dbReference type="SMART" id="SM00116">
    <property type="entry name" value="CBS"/>
    <property type="match status" value="2"/>
</dbReference>
<keyword evidence="2" id="KW-0460">Magnesium</keyword>
<feature type="transmembrane region" description="Helical" evidence="2">
    <location>
        <begin position="412"/>
        <end position="434"/>
    </location>
</feature>
<gene>
    <name evidence="5" type="primary">mgtE</name>
    <name evidence="5" type="ORF">KY465_14655</name>
</gene>
<evidence type="ECO:0000256" key="1">
    <source>
        <dbReference type="PROSITE-ProRule" id="PRU00703"/>
    </source>
</evidence>
<dbReference type="Pfam" id="PF03448">
    <property type="entry name" value="MgtE_N"/>
    <property type="match status" value="1"/>
</dbReference>
<feature type="compositionally biased region" description="Basic and acidic residues" evidence="3">
    <location>
        <begin position="1"/>
        <end position="15"/>
    </location>
</feature>
<reference evidence="5" key="1">
    <citation type="submission" date="2021-07" db="EMBL/GenBank/DDBJ databases">
        <title>Pseudohoeflea marina sp. nov. a polyhydroxyalcanoate-producing bacterium.</title>
        <authorList>
            <person name="Zheng W."/>
            <person name="Yu S."/>
            <person name="Huang Y."/>
        </authorList>
    </citation>
    <scope>NUCLEOTIDE SEQUENCE</scope>
    <source>
        <strain evidence="5">DP4N28-3</strain>
    </source>
</reference>
<comment type="caution">
    <text evidence="5">The sequence shown here is derived from an EMBL/GenBank/DDBJ whole genome shotgun (WGS) entry which is preliminary data.</text>
</comment>
<feature type="transmembrane region" description="Helical" evidence="2">
    <location>
        <begin position="440"/>
        <end position="465"/>
    </location>
</feature>
<dbReference type="PANTHER" id="PTHR43773">
    <property type="entry name" value="MAGNESIUM TRANSPORTER MGTE"/>
    <property type="match status" value="1"/>
</dbReference>
<keyword evidence="6" id="KW-1185">Reference proteome</keyword>
<dbReference type="Proteomes" id="UP001430804">
    <property type="component" value="Unassembled WGS sequence"/>
</dbReference>
<dbReference type="InterPro" id="IPR006669">
    <property type="entry name" value="MgtE_transporter"/>
</dbReference>
<evidence type="ECO:0000313" key="6">
    <source>
        <dbReference type="Proteomes" id="UP001430804"/>
    </source>
</evidence>